<reference evidence="1" key="1">
    <citation type="journal article" date="2014" name="Int. J. Syst. Evol. Microbiol.">
        <title>Complete genome sequence of Corynebacterium casei LMG S-19264T (=DSM 44701T), isolated from a smear-ripened cheese.</title>
        <authorList>
            <consortium name="US DOE Joint Genome Institute (JGI-PGF)"/>
            <person name="Walter F."/>
            <person name="Albersmeier A."/>
            <person name="Kalinowski J."/>
            <person name="Ruckert C."/>
        </authorList>
    </citation>
    <scope>NUCLEOTIDE SEQUENCE</scope>
    <source>
        <strain evidence="1">CGMCC 1.15371</strain>
    </source>
</reference>
<accession>A0A8J2YKY7</accession>
<sequence length="184" mass="20616">MKKFVIEPTKERIVAQAGLAIVGNLLNQTNLVSRLNAYKLPDISRYPACSNGDVAKSYIGLLCQGESDYDNIETFRDDAFFALALDIQRVPSSPTLRQRLDQAALVEKWKTILHEESLDLIRHTNAEINPVYAKDKPYIPVDLDVSPFDNSKTKKEGVERTYKGCDGYGPYVRLHGTGRLLPAC</sequence>
<reference evidence="1" key="2">
    <citation type="submission" date="2020-09" db="EMBL/GenBank/DDBJ databases">
        <authorList>
            <person name="Sun Q."/>
            <person name="Zhou Y."/>
        </authorList>
    </citation>
    <scope>NUCLEOTIDE SEQUENCE</scope>
    <source>
        <strain evidence="1">CGMCC 1.15371</strain>
    </source>
</reference>
<gene>
    <name evidence="1" type="ORF">GCM10011391_31320</name>
</gene>
<comment type="caution">
    <text evidence="1">The sequence shown here is derived from an EMBL/GenBank/DDBJ whole genome shotgun (WGS) entry which is preliminary data.</text>
</comment>
<dbReference type="EMBL" id="BMIR01000017">
    <property type="protein sequence ID" value="GGE50312.1"/>
    <property type="molecule type" value="Genomic_DNA"/>
</dbReference>
<protein>
    <recommendedName>
        <fullName evidence="3">Transposase DDE domain-containing protein</fullName>
    </recommendedName>
</protein>
<evidence type="ECO:0008006" key="3">
    <source>
        <dbReference type="Google" id="ProtNLM"/>
    </source>
</evidence>
<organism evidence="1 2">
    <name type="scientific">Pullulanibacillus camelliae</name>
    <dbReference type="NCBI Taxonomy" id="1707096"/>
    <lineage>
        <taxon>Bacteria</taxon>
        <taxon>Bacillati</taxon>
        <taxon>Bacillota</taxon>
        <taxon>Bacilli</taxon>
        <taxon>Bacillales</taxon>
        <taxon>Sporolactobacillaceae</taxon>
        <taxon>Pullulanibacillus</taxon>
    </lineage>
</organism>
<name>A0A8J2YKY7_9BACL</name>
<proteinExistence type="predicted"/>
<evidence type="ECO:0000313" key="1">
    <source>
        <dbReference type="EMBL" id="GGE50312.1"/>
    </source>
</evidence>
<evidence type="ECO:0000313" key="2">
    <source>
        <dbReference type="Proteomes" id="UP000628775"/>
    </source>
</evidence>
<dbReference type="AlphaFoldDB" id="A0A8J2YKY7"/>
<keyword evidence="2" id="KW-1185">Reference proteome</keyword>
<dbReference type="Proteomes" id="UP000628775">
    <property type="component" value="Unassembled WGS sequence"/>
</dbReference>